<dbReference type="PROSITE" id="PS50850">
    <property type="entry name" value="MFS"/>
    <property type="match status" value="1"/>
</dbReference>
<dbReference type="PANTHER" id="PTHR23501:SF177">
    <property type="entry name" value="MAJOR FACILITATOR SUPERFAMILY (MFS) PROFILE DOMAIN-CONTAINING PROTEIN-RELATED"/>
    <property type="match status" value="1"/>
</dbReference>
<feature type="transmembrane region" description="Helical" evidence="7">
    <location>
        <begin position="323"/>
        <end position="344"/>
    </location>
</feature>
<feature type="transmembrane region" description="Helical" evidence="7">
    <location>
        <begin position="289"/>
        <end position="311"/>
    </location>
</feature>
<feature type="domain" description="Major facilitator superfamily (MFS) profile" evidence="8">
    <location>
        <begin position="22"/>
        <end position="510"/>
    </location>
</feature>
<keyword evidence="4 7" id="KW-1133">Transmembrane helix</keyword>
<dbReference type="EMBL" id="JAGTJR010000015">
    <property type="protein sequence ID" value="KAH7048405.1"/>
    <property type="molecule type" value="Genomic_DNA"/>
</dbReference>
<dbReference type="InterPro" id="IPR036259">
    <property type="entry name" value="MFS_trans_sf"/>
</dbReference>
<keyword evidence="2" id="KW-0813">Transport</keyword>
<evidence type="ECO:0000313" key="10">
    <source>
        <dbReference type="Proteomes" id="UP000774617"/>
    </source>
</evidence>
<accession>A0ABQ8GBS0</accession>
<dbReference type="InterPro" id="IPR011701">
    <property type="entry name" value="MFS"/>
</dbReference>
<evidence type="ECO:0000256" key="2">
    <source>
        <dbReference type="ARBA" id="ARBA00022448"/>
    </source>
</evidence>
<evidence type="ECO:0000313" key="9">
    <source>
        <dbReference type="EMBL" id="KAH7048405.1"/>
    </source>
</evidence>
<feature type="transmembrane region" description="Helical" evidence="7">
    <location>
        <begin position="350"/>
        <end position="371"/>
    </location>
</feature>
<feature type="transmembrane region" description="Helical" evidence="7">
    <location>
        <begin position="175"/>
        <end position="195"/>
    </location>
</feature>
<feature type="transmembrane region" description="Helical" evidence="7">
    <location>
        <begin position="57"/>
        <end position="75"/>
    </location>
</feature>
<keyword evidence="5 7" id="KW-0472">Membrane</keyword>
<dbReference type="Proteomes" id="UP000774617">
    <property type="component" value="Unassembled WGS sequence"/>
</dbReference>
<comment type="caution">
    <text evidence="9">The sequence shown here is derived from an EMBL/GenBank/DDBJ whole genome shotgun (WGS) entry which is preliminary data.</text>
</comment>
<evidence type="ECO:0000256" key="6">
    <source>
        <dbReference type="SAM" id="MobiDB-lite"/>
    </source>
</evidence>
<keyword evidence="3 7" id="KW-0812">Transmembrane</keyword>
<reference evidence="9 10" key="1">
    <citation type="journal article" date="2021" name="Nat. Commun.">
        <title>Genetic determinants of endophytism in the Arabidopsis root mycobiome.</title>
        <authorList>
            <person name="Mesny F."/>
            <person name="Miyauchi S."/>
            <person name="Thiergart T."/>
            <person name="Pickel B."/>
            <person name="Atanasova L."/>
            <person name="Karlsson M."/>
            <person name="Huettel B."/>
            <person name="Barry K.W."/>
            <person name="Haridas S."/>
            <person name="Chen C."/>
            <person name="Bauer D."/>
            <person name="Andreopoulos W."/>
            <person name="Pangilinan J."/>
            <person name="LaButti K."/>
            <person name="Riley R."/>
            <person name="Lipzen A."/>
            <person name="Clum A."/>
            <person name="Drula E."/>
            <person name="Henrissat B."/>
            <person name="Kohler A."/>
            <person name="Grigoriev I.V."/>
            <person name="Martin F.M."/>
            <person name="Hacquard S."/>
        </authorList>
    </citation>
    <scope>NUCLEOTIDE SEQUENCE [LARGE SCALE GENOMIC DNA]</scope>
    <source>
        <strain evidence="9 10">MPI-SDFR-AT-0080</strain>
    </source>
</reference>
<dbReference type="CDD" id="cd17502">
    <property type="entry name" value="MFS_Azr1_MDR_like"/>
    <property type="match status" value="1"/>
</dbReference>
<gene>
    <name evidence="9" type="ORF">B0J12DRAFT_741137</name>
</gene>
<evidence type="ECO:0000256" key="3">
    <source>
        <dbReference type="ARBA" id="ARBA00022692"/>
    </source>
</evidence>
<evidence type="ECO:0000256" key="4">
    <source>
        <dbReference type="ARBA" id="ARBA00022989"/>
    </source>
</evidence>
<feature type="transmembrane region" description="Helical" evidence="7">
    <location>
        <begin position="141"/>
        <end position="163"/>
    </location>
</feature>
<dbReference type="SUPFAM" id="SSF103473">
    <property type="entry name" value="MFS general substrate transporter"/>
    <property type="match status" value="1"/>
</dbReference>
<dbReference type="InterPro" id="IPR001958">
    <property type="entry name" value="Tet-R_TetA/multi-R_MdtG-like"/>
</dbReference>
<dbReference type="Gene3D" id="1.20.1250.20">
    <property type="entry name" value="MFS general substrate transporter like domains"/>
    <property type="match status" value="1"/>
</dbReference>
<dbReference type="PANTHER" id="PTHR23501">
    <property type="entry name" value="MAJOR FACILITATOR SUPERFAMILY"/>
    <property type="match status" value="1"/>
</dbReference>
<feature type="transmembrane region" description="Helical" evidence="7">
    <location>
        <begin position="17"/>
        <end position="36"/>
    </location>
</feature>
<keyword evidence="10" id="KW-1185">Reference proteome</keyword>
<sequence length="560" mass="58899">MDAAKDGNTDTQYPTGFAYFAIVLSLGVSMFLASLDSTIITPAVPKITEEFHSLDQVGWYGSALFLTVAATQAVWGKAYKYFPLKIVFLVAMGFFELGSLMCGVAQNSETFIAGRAVVGVGLAGLVSGAFIIIKFSSPPSALPMMLGLLGAAYGIASVVGPLLGGAFTDHVTWRWCFYINLPCGGAAAALIAILFKAPDAAKPAEAPLLEKILQMDPLGCCLICAAGACYLMALEWGGVAKAWSNSEVYGLLIGFVLIAGAFIFNNFWIQGERGLLQARLLKNRRLAHAFAFNFLLAGVFYVLLYYLPIYFQAVQGTDAISSGVRLIPFILGHTFATIFSGGIIGKIGHFVPFLVLGGCIVTVGCGLLYTWDLHTPAGEWIGYQIIAGIGNGLAFQVPMTAVQNTAAVEDAATATAMALFFQTIGGALSVSAGQSLFQNRLIQLVARYVPELDPHAVIAAGAKDLDKSFAGAQLEGVLRAYVGGFKWAFIFATACACAATLAGATQPWTKLALAGKGDGAEESSSTDGRTVVGEEEEQGVVAEKKEAGMVISIIGRGSIT</sequence>
<protein>
    <submittedName>
        <fullName evidence="9">Major facilitator superfamily domain-containing protein</fullName>
    </submittedName>
</protein>
<name>A0ABQ8GBS0_9PEZI</name>
<evidence type="ECO:0000259" key="8">
    <source>
        <dbReference type="PROSITE" id="PS50850"/>
    </source>
</evidence>
<evidence type="ECO:0000256" key="7">
    <source>
        <dbReference type="SAM" id="Phobius"/>
    </source>
</evidence>
<evidence type="ECO:0000256" key="5">
    <source>
        <dbReference type="ARBA" id="ARBA00023136"/>
    </source>
</evidence>
<feature type="region of interest" description="Disordered" evidence="6">
    <location>
        <begin position="516"/>
        <end position="535"/>
    </location>
</feature>
<organism evidence="9 10">
    <name type="scientific">Macrophomina phaseolina</name>
    <dbReference type="NCBI Taxonomy" id="35725"/>
    <lineage>
        <taxon>Eukaryota</taxon>
        <taxon>Fungi</taxon>
        <taxon>Dikarya</taxon>
        <taxon>Ascomycota</taxon>
        <taxon>Pezizomycotina</taxon>
        <taxon>Dothideomycetes</taxon>
        <taxon>Dothideomycetes incertae sedis</taxon>
        <taxon>Botryosphaeriales</taxon>
        <taxon>Botryosphaeriaceae</taxon>
        <taxon>Macrophomina</taxon>
    </lineage>
</organism>
<feature type="transmembrane region" description="Helical" evidence="7">
    <location>
        <begin position="248"/>
        <end position="269"/>
    </location>
</feature>
<dbReference type="Pfam" id="PF07690">
    <property type="entry name" value="MFS_1"/>
    <property type="match status" value="1"/>
</dbReference>
<proteinExistence type="predicted"/>
<feature type="transmembrane region" description="Helical" evidence="7">
    <location>
        <begin position="215"/>
        <end position="236"/>
    </location>
</feature>
<feature type="transmembrane region" description="Helical" evidence="7">
    <location>
        <begin position="116"/>
        <end position="135"/>
    </location>
</feature>
<evidence type="ECO:0000256" key="1">
    <source>
        <dbReference type="ARBA" id="ARBA00004141"/>
    </source>
</evidence>
<dbReference type="PRINTS" id="PR01035">
    <property type="entry name" value="TCRTETA"/>
</dbReference>
<dbReference type="InterPro" id="IPR020846">
    <property type="entry name" value="MFS_dom"/>
</dbReference>
<feature type="transmembrane region" description="Helical" evidence="7">
    <location>
        <begin position="81"/>
        <end position="104"/>
    </location>
</feature>
<dbReference type="Gene3D" id="1.20.1720.10">
    <property type="entry name" value="Multidrug resistance protein D"/>
    <property type="match status" value="1"/>
</dbReference>
<comment type="subcellular location">
    <subcellularLocation>
        <location evidence="1">Membrane</location>
        <topology evidence="1">Multi-pass membrane protein</topology>
    </subcellularLocation>
</comment>